<sequence>MSVLSSRSNSWSSTTSSLNQVSSNTRFDPYNLQARATTILTSLANSPHNFSSVSQHISPSIKFEHGDDDPIYSLQSYLGRFSDISARYPGYHLDVKEACVDEMQRKVWVRSEVTGLPGGMVKERIDMLTFDDQGILVGSVDYMKIKRRV</sequence>
<keyword evidence="2" id="KW-1185">Reference proteome</keyword>
<name>A0ACC2ZW57_9EURO</name>
<gene>
    <name evidence="1" type="ORF">H2198_008826</name>
</gene>
<reference evidence="1" key="1">
    <citation type="submission" date="2022-10" db="EMBL/GenBank/DDBJ databases">
        <title>Culturing micro-colonial fungi from biological soil crusts in the Mojave desert and describing Neophaeococcomyces mojavensis, and introducing the new genera and species Taxawa tesnikishii.</title>
        <authorList>
            <person name="Kurbessoian T."/>
            <person name="Stajich J.E."/>
        </authorList>
    </citation>
    <scope>NUCLEOTIDE SEQUENCE</scope>
    <source>
        <strain evidence="1">JES_112</strain>
    </source>
</reference>
<evidence type="ECO:0000313" key="2">
    <source>
        <dbReference type="Proteomes" id="UP001172386"/>
    </source>
</evidence>
<comment type="caution">
    <text evidence="1">The sequence shown here is derived from an EMBL/GenBank/DDBJ whole genome shotgun (WGS) entry which is preliminary data.</text>
</comment>
<dbReference type="EMBL" id="JAPDRQ010000228">
    <property type="protein sequence ID" value="KAJ9651930.1"/>
    <property type="molecule type" value="Genomic_DNA"/>
</dbReference>
<proteinExistence type="predicted"/>
<dbReference type="Proteomes" id="UP001172386">
    <property type="component" value="Unassembled WGS sequence"/>
</dbReference>
<organism evidence="1 2">
    <name type="scientific">Neophaeococcomyces mojaviensis</name>
    <dbReference type="NCBI Taxonomy" id="3383035"/>
    <lineage>
        <taxon>Eukaryota</taxon>
        <taxon>Fungi</taxon>
        <taxon>Dikarya</taxon>
        <taxon>Ascomycota</taxon>
        <taxon>Pezizomycotina</taxon>
        <taxon>Eurotiomycetes</taxon>
        <taxon>Chaetothyriomycetidae</taxon>
        <taxon>Chaetothyriales</taxon>
        <taxon>Chaetothyriales incertae sedis</taxon>
        <taxon>Neophaeococcomyces</taxon>
    </lineage>
</organism>
<accession>A0ACC2ZW57</accession>
<protein>
    <submittedName>
        <fullName evidence="1">Uncharacterized protein</fullName>
    </submittedName>
</protein>
<evidence type="ECO:0000313" key="1">
    <source>
        <dbReference type="EMBL" id="KAJ9651930.1"/>
    </source>
</evidence>